<organism evidence="2">
    <name type="scientific">freshwater metagenome</name>
    <dbReference type="NCBI Taxonomy" id="449393"/>
    <lineage>
        <taxon>unclassified sequences</taxon>
        <taxon>metagenomes</taxon>
        <taxon>ecological metagenomes</taxon>
    </lineage>
</organism>
<feature type="region of interest" description="Disordered" evidence="1">
    <location>
        <begin position="201"/>
        <end position="236"/>
    </location>
</feature>
<proteinExistence type="predicted"/>
<feature type="compositionally biased region" description="Acidic residues" evidence="1">
    <location>
        <begin position="204"/>
        <end position="235"/>
    </location>
</feature>
<protein>
    <submittedName>
        <fullName evidence="2">Unannotated protein</fullName>
    </submittedName>
</protein>
<accession>A0A6J7ES75</accession>
<reference evidence="2" key="1">
    <citation type="submission" date="2020-05" db="EMBL/GenBank/DDBJ databases">
        <authorList>
            <person name="Chiriac C."/>
            <person name="Salcher M."/>
            <person name="Ghai R."/>
            <person name="Kavagutti S V."/>
        </authorList>
    </citation>
    <scope>NUCLEOTIDE SEQUENCE</scope>
</reference>
<evidence type="ECO:0000256" key="1">
    <source>
        <dbReference type="SAM" id="MobiDB-lite"/>
    </source>
</evidence>
<name>A0A6J7ES75_9ZZZZ</name>
<dbReference type="AlphaFoldDB" id="A0A6J7ES75"/>
<evidence type="ECO:0000313" key="2">
    <source>
        <dbReference type="EMBL" id="CAB4885966.1"/>
    </source>
</evidence>
<sequence length="427" mass="45950">MAGDIIPIELGLTAGDFSTLWAPEWREGDDEWEAFLGHEEDLYGFATVAELAAFVRSDDDNDLVDHPSWPVVSALAAYELEPDELHRFDLVAVPELVAADPEADVLAELQATFDIVSSIGDVCELRPVTSFFGTNPFVGAVAGGVENFLGREGAELWDRIGAAVAKHWDEVLDAVDSIVTSPDVDSAAVAVADAEITAAAENAVDADDATDDIDDDTEDEESDDDDAESDEDDVDRDPIAAAAAEETFWTTVGIDPIRIITSDDTLYTLRCYLGDKPVFLGRGGAISVFGSERSLARYLADDHDHDLAQVSTYSDVQTAAIDGSLDITITDDNVYVLPGLADDLADGPTAVDVDQLDLAVELFTDAADFAGDSSVDEALATSTPLGWYVSYTLEPSPDRLAPSAPFDVEAEAWRALEREFESRLRKK</sequence>
<gene>
    <name evidence="2" type="ORF">UFOPK3472_01284</name>
</gene>
<dbReference type="EMBL" id="CAFBLX010000067">
    <property type="protein sequence ID" value="CAB4885966.1"/>
    <property type="molecule type" value="Genomic_DNA"/>
</dbReference>